<evidence type="ECO:0000256" key="3">
    <source>
        <dbReference type="ARBA" id="ARBA00022692"/>
    </source>
</evidence>
<evidence type="ECO:0000256" key="7">
    <source>
        <dbReference type="SAM" id="Phobius"/>
    </source>
</evidence>
<keyword evidence="6 7" id="KW-0472">Membrane</keyword>
<keyword evidence="3 7" id="KW-0812">Transmembrane</keyword>
<keyword evidence="2" id="KW-0813">Transport</keyword>
<feature type="transmembrane region" description="Helical" evidence="7">
    <location>
        <begin position="90"/>
        <end position="109"/>
    </location>
</feature>
<dbReference type="AlphaFoldDB" id="A0A0D6R6K8"/>
<dbReference type="PANTHER" id="PTHR48017">
    <property type="entry name" value="OS05G0424000 PROTEIN-RELATED"/>
    <property type="match status" value="1"/>
</dbReference>
<dbReference type="Pfam" id="PF01490">
    <property type="entry name" value="Aa_trans"/>
    <property type="match status" value="1"/>
</dbReference>
<sequence>MYEYMDTKLGRSNESLYSFYNWCVRLVGRGTYLTINTFVAALLPFLGDFMNLTGAISTFPLTFVLANHMYLKVKGKKMSTLQKSWHWANVWFFLLLAAAAAVAAVRFIVIDSKTYHVFADL</sequence>
<feature type="transmembrane region" description="Helical" evidence="7">
    <location>
        <begin position="26"/>
        <end position="46"/>
    </location>
</feature>
<dbReference type="GO" id="GO:0016020">
    <property type="term" value="C:membrane"/>
    <property type="evidence" value="ECO:0007669"/>
    <property type="project" value="UniProtKB-SubCell"/>
</dbReference>
<feature type="domain" description="Amino acid transporter transmembrane" evidence="8">
    <location>
        <begin position="2"/>
        <end position="103"/>
    </location>
</feature>
<evidence type="ECO:0000313" key="9">
    <source>
        <dbReference type="EMBL" id="JAG97515.1"/>
    </source>
</evidence>
<feature type="transmembrane region" description="Helical" evidence="7">
    <location>
        <begin position="52"/>
        <end position="70"/>
    </location>
</feature>
<keyword evidence="4" id="KW-0029">Amino-acid transport</keyword>
<evidence type="ECO:0000256" key="5">
    <source>
        <dbReference type="ARBA" id="ARBA00022989"/>
    </source>
</evidence>
<evidence type="ECO:0000256" key="2">
    <source>
        <dbReference type="ARBA" id="ARBA00022448"/>
    </source>
</evidence>
<evidence type="ECO:0000259" key="8">
    <source>
        <dbReference type="Pfam" id="PF01490"/>
    </source>
</evidence>
<evidence type="ECO:0000256" key="1">
    <source>
        <dbReference type="ARBA" id="ARBA00004370"/>
    </source>
</evidence>
<evidence type="ECO:0000256" key="6">
    <source>
        <dbReference type="ARBA" id="ARBA00023136"/>
    </source>
</evidence>
<dbReference type="InterPro" id="IPR013057">
    <property type="entry name" value="AA_transpt_TM"/>
</dbReference>
<accession>A0A0D6R6K8</accession>
<protein>
    <recommendedName>
        <fullName evidence="8">Amino acid transporter transmembrane domain-containing protein</fullName>
    </recommendedName>
</protein>
<comment type="subcellular location">
    <subcellularLocation>
        <location evidence="1">Membrane</location>
    </subcellularLocation>
</comment>
<dbReference type="EMBL" id="GCKF01032718">
    <property type="protein sequence ID" value="JAG97515.1"/>
    <property type="molecule type" value="Transcribed_RNA"/>
</dbReference>
<organism evidence="9">
    <name type="scientific">Araucaria cunninghamii</name>
    <name type="common">Hoop pine</name>
    <name type="synonym">Moreton Bay pine</name>
    <dbReference type="NCBI Taxonomy" id="56994"/>
    <lineage>
        <taxon>Eukaryota</taxon>
        <taxon>Viridiplantae</taxon>
        <taxon>Streptophyta</taxon>
        <taxon>Embryophyta</taxon>
        <taxon>Tracheophyta</taxon>
        <taxon>Spermatophyta</taxon>
        <taxon>Pinopsida</taxon>
        <taxon>Pinidae</taxon>
        <taxon>Conifers II</taxon>
        <taxon>Araucariales</taxon>
        <taxon>Araucariaceae</taxon>
        <taxon>Araucaria</taxon>
    </lineage>
</organism>
<reference evidence="9" key="1">
    <citation type="submission" date="2015-03" db="EMBL/GenBank/DDBJ databases">
        <title>A transcriptome of Araucaria cunninghamii, an australian fine timber species.</title>
        <authorList>
            <person name="Jing Yi C.J.Y."/>
            <person name="Yin San L.Y.S."/>
            <person name="Abdul Karim S.S."/>
            <person name="Wan Azmi N.N."/>
            <person name="Hercus R.R."/>
            <person name="Croft L.L."/>
        </authorList>
    </citation>
    <scope>NUCLEOTIDE SEQUENCE</scope>
    <source>
        <strain evidence="9">MI0301</strain>
        <tissue evidence="9">Leaf</tissue>
    </source>
</reference>
<keyword evidence="5 7" id="KW-1133">Transmembrane helix</keyword>
<dbReference type="GO" id="GO:0006865">
    <property type="term" value="P:amino acid transport"/>
    <property type="evidence" value="ECO:0007669"/>
    <property type="project" value="UniProtKB-KW"/>
</dbReference>
<name>A0A0D6R6K8_ARACU</name>
<evidence type="ECO:0000256" key="4">
    <source>
        <dbReference type="ARBA" id="ARBA00022970"/>
    </source>
</evidence>
<proteinExistence type="predicted"/>